<accession>A0ACC6U9I4</accession>
<sequence length="353" mass="38918">MKMSIDALQVKHGDSIVIEIEWATDKVFRILVDGGPPGVIAKINIPALKSHQAKALTSALDSYRHAGLSFDLTVLTHIDSDHIGGLLAAYKREDYRRVLGTDIWFNSARLIASELTTVQSDGSDFAIDQITGPETSVKQAADLDDLLDELKPNRRLVIAGQQMQYEWGTIDILSPTSTQLNELAVKWEMEIPSKETSNKGDDYHETLEQLQKDDEFSADTSVPNASSIAFLIKSEAGTALLLGDALSQTVSDSLRALGYTENNRLAVDMCKLSHHGSAGNTCPEFLSLVEVQNFIISTNGSNQLPDKRTIARILKYCPSSKITFNYPELLKKIFHADELKNYSHLLTAQSGRP</sequence>
<dbReference type="EMBL" id="JBFRCH010000030">
    <property type="protein sequence ID" value="MEX3936328.1"/>
    <property type="molecule type" value="Genomic_DNA"/>
</dbReference>
<name>A0ACC6U9I4_9BURK</name>
<comment type="caution">
    <text evidence="1">The sequence shown here is derived from an EMBL/GenBank/DDBJ whole genome shotgun (WGS) entry which is preliminary data.</text>
</comment>
<gene>
    <name evidence="1" type="ORF">AB4Y32_31855</name>
</gene>
<keyword evidence="2" id="KW-1185">Reference proteome</keyword>
<organism evidence="1 2">
    <name type="scientific">Paraburkholderia phymatum</name>
    <dbReference type="NCBI Taxonomy" id="148447"/>
    <lineage>
        <taxon>Bacteria</taxon>
        <taxon>Pseudomonadati</taxon>
        <taxon>Pseudomonadota</taxon>
        <taxon>Betaproteobacteria</taxon>
        <taxon>Burkholderiales</taxon>
        <taxon>Burkholderiaceae</taxon>
        <taxon>Paraburkholderia</taxon>
    </lineage>
</organism>
<evidence type="ECO:0000313" key="1">
    <source>
        <dbReference type="EMBL" id="MEX3936328.1"/>
    </source>
</evidence>
<proteinExistence type="predicted"/>
<protein>
    <submittedName>
        <fullName evidence="1">ComEC/Rec2 family competence protein</fullName>
    </submittedName>
</protein>
<reference evidence="1" key="1">
    <citation type="submission" date="2024-07" db="EMBL/GenBank/DDBJ databases">
        <title>A survey of Mimosa microsymbionts across Brazilian biomes reveals a high diversity of Paraburkholderia nodulating endemic species, but also that Cupriavidus is common as a symbiont of widespread species.</title>
        <authorList>
            <person name="Rouws L."/>
            <person name="Barauna A."/>
            <person name="Beukes C."/>
            <person name="Rouws J.R.C."/>
            <person name="De Faria S.M."/>
            <person name="Gross E."/>
            <person name="Bueno Dos Reis Junior F."/>
            <person name="Simon M.F."/>
            <person name="Maluk M."/>
            <person name="Odee D.W."/>
            <person name="Kenicer G."/>
            <person name="Young J.P.W."/>
            <person name="Reis V.M."/>
            <person name="Zilli J."/>
            <person name="James E.K."/>
        </authorList>
    </citation>
    <scope>NUCLEOTIDE SEQUENCE</scope>
    <source>
        <strain evidence="1">EG181B</strain>
    </source>
</reference>
<dbReference type="Proteomes" id="UP001558850">
    <property type="component" value="Unassembled WGS sequence"/>
</dbReference>
<evidence type="ECO:0000313" key="2">
    <source>
        <dbReference type="Proteomes" id="UP001558850"/>
    </source>
</evidence>